<keyword evidence="12 16" id="KW-0472">Membrane</keyword>
<keyword evidence="11" id="KW-0443">Lipid metabolism</keyword>
<dbReference type="Pfam" id="PF04387">
    <property type="entry name" value="PTPLA"/>
    <property type="match status" value="1"/>
</dbReference>
<keyword evidence="9 16" id="KW-1133">Transmembrane helix</keyword>
<evidence type="ECO:0000256" key="11">
    <source>
        <dbReference type="ARBA" id="ARBA00023098"/>
    </source>
</evidence>
<dbReference type="CDD" id="cd06465">
    <property type="entry name" value="p23_hB-ind1_like"/>
    <property type="match status" value="1"/>
</dbReference>
<dbReference type="InterPro" id="IPR008978">
    <property type="entry name" value="HSP20-like_chaperone"/>
</dbReference>
<organism evidence="18">
    <name type="scientific">Dermatophagoides farinae</name>
    <name type="common">American house dust mite</name>
    <dbReference type="NCBI Taxonomy" id="6954"/>
    <lineage>
        <taxon>Eukaryota</taxon>
        <taxon>Metazoa</taxon>
        <taxon>Ecdysozoa</taxon>
        <taxon>Arthropoda</taxon>
        <taxon>Chelicerata</taxon>
        <taxon>Arachnida</taxon>
        <taxon>Acari</taxon>
        <taxon>Acariformes</taxon>
        <taxon>Sarcoptiformes</taxon>
        <taxon>Astigmata</taxon>
        <taxon>Psoroptidia</taxon>
        <taxon>Analgoidea</taxon>
        <taxon>Pyroglyphidae</taxon>
        <taxon>Dermatophagoidinae</taxon>
        <taxon>Dermatophagoides</taxon>
    </lineage>
</organism>
<dbReference type="GO" id="GO:0006633">
    <property type="term" value="P:fatty acid biosynthetic process"/>
    <property type="evidence" value="ECO:0007669"/>
    <property type="project" value="UniProtKB-KW"/>
</dbReference>
<evidence type="ECO:0000256" key="12">
    <source>
        <dbReference type="ARBA" id="ARBA00023136"/>
    </source>
</evidence>
<evidence type="ECO:0000256" key="10">
    <source>
        <dbReference type="ARBA" id="ARBA00023054"/>
    </source>
</evidence>
<dbReference type="Gene3D" id="1.20.140.150">
    <property type="match status" value="1"/>
</dbReference>
<feature type="transmembrane region" description="Helical" evidence="16">
    <location>
        <begin position="253"/>
        <end position="272"/>
    </location>
</feature>
<sequence length="638" mass="74668">MNITGSLSPFVYWGQTSDSITLIIDLKNVKSPVIDLKEKSLYFFAVGIGAKGLNEYSISVVLHSDVVPEKSFYKISDRNVEFVLRKKMMISWPRLLESPAKPQWLKVDFDRIKQQDFDTTSEDSELEELNNRTNRLPRMYKDRNFGRGRKNRVQDFKTAYLFLYNLFQFVGYIYIFVIFFIHYFKEGPETIQTIYPSLRNPIKFLNLMQILEILHPLMGYTDGSAMMPFFQLLGRTFFIFILIDYHIEIQSHYATFYLLLVYTMSELVRYPYYMLHIFKVNIRFVTWIRYSAWMVLYPLGFIFEGIILYLSIPLLEMNEKFSIFLPNAMNFSFYMPTFLKLYLNFVLFPTVTLSVATVLSVIAVACLAIGFSTDNWYEIRVDTNRTRQYLDAINNDGGGGSLPSDYDSNYLYYSRDEGLFRVCFADKKPKELSTYLSPTQTECFNIDYYIPENKESDSFTDTRWERLHMARSVVALYIMAFFFIILSFFTGVAGCWKRSHANLVSTGLLQLFSSLMDAGAMGLWHAVQFYDHHKLKDEYSYAAWPDVLKQPGVTEFYYGWSYIIAWIGISQLLVASIMFLSAARCIRSEKRLEQTKNMQYLMPVYPDKRSPYGLNYAYAYPGPYTYHGSQYGMGPYAY</sequence>
<feature type="transmembrane region" description="Helical" evidence="16">
    <location>
        <begin position="557"/>
        <end position="582"/>
    </location>
</feature>
<dbReference type="Proteomes" id="UP000828236">
    <property type="component" value="Unassembled WGS sequence"/>
</dbReference>
<evidence type="ECO:0000256" key="3">
    <source>
        <dbReference type="ARBA" id="ARBA00007811"/>
    </source>
</evidence>
<dbReference type="InterPro" id="IPR007482">
    <property type="entry name" value="Tyr_Pase-like_PTPLA"/>
</dbReference>
<reference evidence="18" key="2">
    <citation type="journal article" date="2021" name="World Allergy Organ. J.">
        <title>Chromosome-level assembly of Dermatophagoides farinae genome and transcriptome reveals two novel allergens Der f 37 and Der f 39.</title>
        <authorList>
            <person name="Chen J."/>
            <person name="Cai Z."/>
            <person name="Fan D."/>
            <person name="Hu J."/>
            <person name="Hou Y."/>
            <person name="He Y."/>
            <person name="Zhang Z."/>
            <person name="Zhao Z."/>
            <person name="Gao P."/>
            <person name="Hu W."/>
            <person name="Sun J."/>
            <person name="Li J."/>
            <person name="Ji K."/>
        </authorList>
    </citation>
    <scope>NUCLEOTIDE SEQUENCE</scope>
    <source>
        <strain evidence="18">JKM2019</strain>
    </source>
</reference>
<dbReference type="Pfam" id="PF13903">
    <property type="entry name" value="Claudin_2"/>
    <property type="match status" value="1"/>
</dbReference>
<evidence type="ECO:0000259" key="17">
    <source>
        <dbReference type="PROSITE" id="PS51203"/>
    </source>
</evidence>
<dbReference type="EC" id="4.2.1.134" evidence="4"/>
<evidence type="ECO:0000256" key="15">
    <source>
        <dbReference type="ARBA" id="ARBA00030687"/>
    </source>
</evidence>
<keyword evidence="13" id="KW-0275">Fatty acid biosynthesis</keyword>
<evidence type="ECO:0000256" key="9">
    <source>
        <dbReference type="ARBA" id="ARBA00022989"/>
    </source>
</evidence>
<dbReference type="GO" id="GO:0005789">
    <property type="term" value="C:endoplasmic reticulum membrane"/>
    <property type="evidence" value="ECO:0007669"/>
    <property type="project" value="UniProtKB-SubCell"/>
</dbReference>
<evidence type="ECO:0000256" key="2">
    <source>
        <dbReference type="ARBA" id="ARBA00005194"/>
    </source>
</evidence>
<dbReference type="InterPro" id="IPR007052">
    <property type="entry name" value="CS_dom"/>
</dbReference>
<dbReference type="PROSITE" id="PS51203">
    <property type="entry name" value="CS"/>
    <property type="match status" value="1"/>
</dbReference>
<evidence type="ECO:0000256" key="6">
    <source>
        <dbReference type="ARBA" id="ARBA00022692"/>
    </source>
</evidence>
<dbReference type="GO" id="GO:0102158">
    <property type="term" value="F:very-long-chain (3R)-3-hydroxyacyl-CoA dehydratase activity"/>
    <property type="evidence" value="ECO:0007669"/>
    <property type="project" value="UniProtKB-EC"/>
</dbReference>
<comment type="caution">
    <text evidence="18">The sequence shown here is derived from an EMBL/GenBank/DDBJ whole genome shotgun (WGS) entry which is preliminary data.</text>
</comment>
<evidence type="ECO:0000313" key="18">
    <source>
        <dbReference type="EMBL" id="KAH7643509.1"/>
    </source>
</evidence>
<comment type="subcellular location">
    <subcellularLocation>
        <location evidence="1">Endoplasmic reticulum membrane</location>
        <topology evidence="1">Multi-pass membrane protein</topology>
    </subcellularLocation>
</comment>
<feature type="transmembrane region" description="Helical" evidence="16">
    <location>
        <begin position="346"/>
        <end position="371"/>
    </location>
</feature>
<dbReference type="Gene3D" id="2.60.40.790">
    <property type="match status" value="1"/>
</dbReference>
<feature type="transmembrane region" description="Helical" evidence="16">
    <location>
        <begin position="474"/>
        <end position="496"/>
    </location>
</feature>
<dbReference type="Pfam" id="PF04969">
    <property type="entry name" value="CS"/>
    <property type="match status" value="1"/>
</dbReference>
<feature type="transmembrane region" description="Helical" evidence="16">
    <location>
        <begin position="159"/>
        <end position="184"/>
    </location>
</feature>
<evidence type="ECO:0000256" key="1">
    <source>
        <dbReference type="ARBA" id="ARBA00004477"/>
    </source>
</evidence>
<dbReference type="InterPro" id="IPR004031">
    <property type="entry name" value="PMP22/EMP/MP20/Claudin"/>
</dbReference>
<evidence type="ECO:0000256" key="4">
    <source>
        <dbReference type="ARBA" id="ARBA00013122"/>
    </source>
</evidence>
<evidence type="ECO:0000256" key="16">
    <source>
        <dbReference type="SAM" id="Phobius"/>
    </source>
</evidence>
<feature type="transmembrane region" description="Helical" evidence="16">
    <location>
        <begin position="228"/>
        <end position="247"/>
    </location>
</feature>
<feature type="domain" description="CS" evidence="17">
    <location>
        <begin position="6"/>
        <end position="96"/>
    </location>
</feature>
<keyword evidence="5" id="KW-0444">Lipid biosynthesis</keyword>
<dbReference type="PANTHER" id="PTHR21215">
    <property type="entry name" value="LD36024P"/>
    <property type="match status" value="1"/>
</dbReference>
<evidence type="ECO:0000256" key="13">
    <source>
        <dbReference type="ARBA" id="ARBA00023160"/>
    </source>
</evidence>
<proteinExistence type="inferred from homology"/>
<protein>
    <recommendedName>
        <fullName evidence="4">very-long-chain (3R)-3-hydroxyacyl-CoA dehydratase</fullName>
        <ecNumber evidence="4">4.2.1.134</ecNumber>
    </recommendedName>
    <alternativeName>
        <fullName evidence="15">Protein-tyrosine phosphatase-like A domain-containing protein 1</fullName>
    </alternativeName>
</protein>
<keyword evidence="10" id="KW-0175">Coiled coil</keyword>
<accession>A0A9D4SIA3</accession>
<keyword evidence="6 16" id="KW-0812">Transmembrane</keyword>
<comment type="pathway">
    <text evidence="2">Lipid metabolism; fatty acid biosynthesis.</text>
</comment>
<evidence type="ECO:0000256" key="14">
    <source>
        <dbReference type="ARBA" id="ARBA00023239"/>
    </source>
</evidence>
<name>A0A9D4SIA3_DERFA</name>
<dbReference type="SUPFAM" id="SSF49764">
    <property type="entry name" value="HSP20-like chaperones"/>
    <property type="match status" value="1"/>
</dbReference>
<dbReference type="EMBL" id="SDOV01000002">
    <property type="protein sequence ID" value="KAH7643509.1"/>
    <property type="molecule type" value="Genomic_DNA"/>
</dbReference>
<evidence type="ECO:0000256" key="7">
    <source>
        <dbReference type="ARBA" id="ARBA00022824"/>
    </source>
</evidence>
<keyword evidence="8" id="KW-0276">Fatty acid metabolism</keyword>
<keyword evidence="7" id="KW-0256">Endoplasmic reticulum</keyword>
<evidence type="ECO:0000256" key="8">
    <source>
        <dbReference type="ARBA" id="ARBA00022832"/>
    </source>
</evidence>
<reference evidence="18" key="1">
    <citation type="submission" date="2020-06" db="EMBL/GenBank/DDBJ databases">
        <authorList>
            <person name="Ji K."/>
            <person name="Li J."/>
        </authorList>
    </citation>
    <scope>NUCLEOTIDE SEQUENCE</scope>
    <source>
        <strain evidence="18">JKM2019</strain>
        <tissue evidence="18">Whole body</tissue>
    </source>
</reference>
<keyword evidence="14" id="KW-0456">Lyase</keyword>
<evidence type="ECO:0000256" key="5">
    <source>
        <dbReference type="ARBA" id="ARBA00022516"/>
    </source>
</evidence>
<dbReference type="PANTHER" id="PTHR21215:SF0">
    <property type="entry name" value="LD36024P"/>
    <property type="match status" value="1"/>
</dbReference>
<feature type="transmembrane region" description="Helical" evidence="16">
    <location>
        <begin position="293"/>
        <end position="315"/>
    </location>
</feature>
<gene>
    <name evidence="18" type="ORF">HUG17_5871</name>
</gene>
<feature type="transmembrane region" description="Helical" evidence="16">
    <location>
        <begin position="321"/>
        <end position="339"/>
    </location>
</feature>
<dbReference type="AlphaFoldDB" id="A0A9D4SIA3"/>
<comment type="similarity">
    <text evidence="3">Belongs to the very long-chain fatty acids dehydratase HACD family.</text>
</comment>